<name>A0ABW9UYM7_9SPHN</name>
<reference evidence="1 2" key="1">
    <citation type="submission" date="2019-12" db="EMBL/GenBank/DDBJ databases">
        <title>Genomic-based taxomic classification of the family Erythrobacteraceae.</title>
        <authorList>
            <person name="Xu L."/>
        </authorList>
    </citation>
    <scope>NUCLEOTIDE SEQUENCE [LARGE SCALE GENOMIC DNA]</scope>
    <source>
        <strain evidence="1 2">H32</strain>
    </source>
</reference>
<protein>
    <submittedName>
        <fullName evidence="1">DUF924 family protein</fullName>
    </submittedName>
</protein>
<dbReference type="EMBL" id="WTYO01000005">
    <property type="protein sequence ID" value="MXO69573.1"/>
    <property type="molecule type" value="Genomic_DNA"/>
</dbReference>
<dbReference type="Pfam" id="PF06041">
    <property type="entry name" value="DUF924"/>
    <property type="match status" value="1"/>
</dbReference>
<proteinExistence type="predicted"/>
<evidence type="ECO:0000313" key="2">
    <source>
        <dbReference type="Proteomes" id="UP000444401"/>
    </source>
</evidence>
<keyword evidence="2" id="KW-1185">Reference proteome</keyword>
<organism evidence="1 2">
    <name type="scientific">Pelagerythrobacter marinus</name>
    <dbReference type="NCBI Taxonomy" id="538382"/>
    <lineage>
        <taxon>Bacteria</taxon>
        <taxon>Pseudomonadati</taxon>
        <taxon>Pseudomonadota</taxon>
        <taxon>Alphaproteobacteria</taxon>
        <taxon>Sphingomonadales</taxon>
        <taxon>Erythrobacteraceae</taxon>
        <taxon>Pelagerythrobacter</taxon>
    </lineage>
</organism>
<gene>
    <name evidence="1" type="ORF">GRI72_12155</name>
</gene>
<sequence length="182" mass="20729">MTAAPRRWAAELLHVWFHRLGPGDWFGGGERVDALLQERFAREWHALRHRPARDFLGDTRVALAAILLFDQVPRNLFRGQARAFASDRLARHIARGMIASGADRALPERQRAFVAMPLMHSERIADQRASLAYFARSSGQRGFARSHYRMIARFGRFPHRNAVLGRRSSAAERRAVAAGYAW</sequence>
<dbReference type="InterPro" id="IPR010323">
    <property type="entry name" value="DUF924"/>
</dbReference>
<dbReference type="Proteomes" id="UP000444401">
    <property type="component" value="Unassembled WGS sequence"/>
</dbReference>
<dbReference type="Gene3D" id="1.25.40.10">
    <property type="entry name" value="Tetratricopeptide repeat domain"/>
    <property type="match status" value="1"/>
</dbReference>
<accession>A0ABW9UYM7</accession>
<comment type="caution">
    <text evidence="1">The sequence shown here is derived from an EMBL/GenBank/DDBJ whole genome shotgun (WGS) entry which is preliminary data.</text>
</comment>
<dbReference type="SUPFAM" id="SSF48452">
    <property type="entry name" value="TPR-like"/>
    <property type="match status" value="1"/>
</dbReference>
<evidence type="ECO:0000313" key="1">
    <source>
        <dbReference type="EMBL" id="MXO69573.1"/>
    </source>
</evidence>
<dbReference type="RefSeq" id="WP_160734178.1">
    <property type="nucleotide sequence ID" value="NZ_WTYO01000005.1"/>
</dbReference>
<dbReference type="InterPro" id="IPR011990">
    <property type="entry name" value="TPR-like_helical_dom_sf"/>
</dbReference>
<dbReference type="Gene3D" id="1.20.58.320">
    <property type="entry name" value="TPR-like"/>
    <property type="match status" value="1"/>
</dbReference>